<gene>
    <name evidence="1" type="ORF">AKAW2_40411A</name>
</gene>
<dbReference type="GeneID" id="64960050"/>
<dbReference type="AlphaFoldDB" id="A0A7R7W9D0"/>
<dbReference type="RefSeq" id="XP_041542491.1">
    <property type="nucleotide sequence ID" value="XM_041688736.1"/>
</dbReference>
<name>A0A7R7W9D0_ASPKA</name>
<protein>
    <submittedName>
        <fullName evidence="1">Uncharacterized protein</fullName>
    </submittedName>
</protein>
<evidence type="ECO:0000313" key="2">
    <source>
        <dbReference type="Proteomes" id="UP000661280"/>
    </source>
</evidence>
<proteinExistence type="predicted"/>
<accession>A0A7R7W9D0</accession>
<dbReference type="KEGG" id="aluc:AKAW2_40411A"/>
<dbReference type="Proteomes" id="UP000661280">
    <property type="component" value="Chromosome 4"/>
</dbReference>
<organism evidence="1 2">
    <name type="scientific">Aspergillus kawachii</name>
    <name type="common">White koji mold</name>
    <name type="synonym">Aspergillus awamori var. kawachi</name>
    <dbReference type="NCBI Taxonomy" id="1069201"/>
    <lineage>
        <taxon>Eukaryota</taxon>
        <taxon>Fungi</taxon>
        <taxon>Dikarya</taxon>
        <taxon>Ascomycota</taxon>
        <taxon>Pezizomycotina</taxon>
        <taxon>Eurotiomycetes</taxon>
        <taxon>Eurotiomycetidae</taxon>
        <taxon>Eurotiales</taxon>
        <taxon>Aspergillaceae</taxon>
        <taxon>Aspergillus</taxon>
        <taxon>Aspergillus subgen. Circumdati</taxon>
    </lineage>
</organism>
<dbReference type="OrthoDB" id="5413827at2759"/>
<dbReference type="EMBL" id="AP024428">
    <property type="protein sequence ID" value="BCR98728.1"/>
    <property type="molecule type" value="Genomic_DNA"/>
</dbReference>
<reference evidence="1" key="1">
    <citation type="submission" date="2021-01" db="EMBL/GenBank/DDBJ databases">
        <authorList>
            <consortium name="Aspergillus luchuensis mut. kawachii IFO 4304 genome sequencing consortium"/>
            <person name="Kazuki M."/>
            <person name="Futagami T."/>
        </authorList>
    </citation>
    <scope>NUCLEOTIDE SEQUENCE</scope>
    <source>
        <strain evidence="1">IFO 4308</strain>
    </source>
</reference>
<sequence length="105" mass="12144">MRHYPSIIPATCNHPECVTTQQKILQSDQYTGTAPQIASQDYPLPQDLANNSMNLSFLRTCRQIYYEARHIPYMRTIFSPSKLELSPNFHFACIAGKFNRYNISK</sequence>
<reference evidence="1" key="2">
    <citation type="submission" date="2021-02" db="EMBL/GenBank/DDBJ databases">
        <title>Aspergillus luchuensis mut. kawachii IFO 4304 genome sequence.</title>
        <authorList>
            <person name="Mori K."/>
            <person name="Kadooka C."/>
            <person name="Goto M."/>
            <person name="Futagami T."/>
        </authorList>
    </citation>
    <scope>NUCLEOTIDE SEQUENCE</scope>
    <source>
        <strain evidence="1">IFO 4308</strain>
    </source>
</reference>
<keyword evidence="2" id="KW-1185">Reference proteome</keyword>
<evidence type="ECO:0000313" key="1">
    <source>
        <dbReference type="EMBL" id="BCR98728.1"/>
    </source>
</evidence>